<dbReference type="InterPro" id="IPR029033">
    <property type="entry name" value="His_PPase_superfam"/>
</dbReference>
<evidence type="ECO:0000313" key="2">
    <source>
        <dbReference type="EMBL" id="ABU82407.1"/>
    </source>
</evidence>
<dbReference type="EMBL" id="CP000816">
    <property type="protein sequence ID" value="ABU82407.1"/>
    <property type="molecule type" value="Genomic_DNA"/>
</dbReference>
<dbReference type="Pfam" id="PF00300">
    <property type="entry name" value="His_Phos_1"/>
    <property type="match status" value="1"/>
</dbReference>
<gene>
    <name evidence="2" type="ordered locus">Igni_1231</name>
</gene>
<evidence type="ECO:0000313" key="3">
    <source>
        <dbReference type="Proteomes" id="UP000000262"/>
    </source>
</evidence>
<keyword evidence="3" id="KW-1185">Reference proteome</keyword>
<dbReference type="KEGG" id="iho:Igni_1231"/>
<dbReference type="InterPro" id="IPR013078">
    <property type="entry name" value="His_Pase_superF_clade-1"/>
</dbReference>
<protein>
    <submittedName>
        <fullName evidence="2">Putative phosphohistidine phosphatase, SixA</fullName>
    </submittedName>
</protein>
<dbReference type="RefSeq" id="WP_012123371.1">
    <property type="nucleotide sequence ID" value="NC_009776.1"/>
</dbReference>
<dbReference type="SUPFAM" id="SSF53254">
    <property type="entry name" value="Phosphoglycerate mutase-like"/>
    <property type="match status" value="1"/>
</dbReference>
<dbReference type="OrthoDB" id="304253at2157"/>
<dbReference type="Proteomes" id="UP000000262">
    <property type="component" value="Chromosome"/>
</dbReference>
<dbReference type="STRING" id="453591.Igni_1231"/>
<dbReference type="PANTHER" id="PTHR20935:SF0">
    <property type="entry name" value="SERINE_THREONINE-PROTEIN PHOSPHATASE PGAM5, MITOCHONDRIAL"/>
    <property type="match status" value="1"/>
</dbReference>
<dbReference type="eggNOG" id="arCOG01992">
    <property type="taxonomic scope" value="Archaea"/>
</dbReference>
<dbReference type="AlphaFoldDB" id="A8ABV5"/>
<dbReference type="GeneID" id="5563113"/>
<dbReference type="Gene3D" id="3.40.50.1240">
    <property type="entry name" value="Phosphoglycerate mutase-like"/>
    <property type="match status" value="1"/>
</dbReference>
<accession>A8ABV5</accession>
<sequence>MIAILFRHGKAVSAQRAGSDEERWLTEEGKEDVRRVAKCLPTPTAIYSSPLRRAKETAEILSEVFNVPYEVKEELSSGKFNLETFAKVFKPGALYVAHNPDLEEVLRGLGCEAKLSAGGAAVVNVGARKLLALLNPEYCP</sequence>
<keyword evidence="1" id="KW-0378">Hydrolase</keyword>
<dbReference type="PANTHER" id="PTHR20935">
    <property type="entry name" value="PHOSPHOGLYCERATE MUTASE-RELATED"/>
    <property type="match status" value="1"/>
</dbReference>
<dbReference type="HOGENOM" id="CLU_084603_3_2_2"/>
<name>A8ABV5_IGNH4</name>
<reference evidence="2 3" key="1">
    <citation type="journal article" date="2008" name="Genome Biol.">
        <title>A genomic analysis of the archaeal system Ignicoccus hospitalis-Nanoarchaeum equitans.</title>
        <authorList>
            <person name="Podar M."/>
            <person name="Anderson I."/>
            <person name="Makarova K.S."/>
            <person name="Elkins J.G."/>
            <person name="Ivanova N."/>
            <person name="Wall M.A."/>
            <person name="Lykidis A."/>
            <person name="Mavromatis K."/>
            <person name="Sun H."/>
            <person name="Hudson M.E."/>
            <person name="Chen W."/>
            <person name="Deciu C."/>
            <person name="Hutchison D."/>
            <person name="Eads J.R."/>
            <person name="Anderson A."/>
            <person name="Fernandes F."/>
            <person name="Szeto E."/>
            <person name="Lapidus A."/>
            <person name="Kyrpides N.C."/>
            <person name="Saier M.H.Jr."/>
            <person name="Richardson P.M."/>
            <person name="Rachel R."/>
            <person name="Huber H."/>
            <person name="Eisen J.A."/>
            <person name="Koonin E.V."/>
            <person name="Keller M."/>
            <person name="Stetter K.O."/>
        </authorList>
    </citation>
    <scope>NUCLEOTIDE SEQUENCE [LARGE SCALE GENOMIC DNA]</scope>
    <source>
        <strain evidence="3">KIN4/I / DSM 18386 / JCM 14125</strain>
    </source>
</reference>
<evidence type="ECO:0000256" key="1">
    <source>
        <dbReference type="ARBA" id="ARBA00022801"/>
    </source>
</evidence>
<dbReference type="InterPro" id="IPR051021">
    <property type="entry name" value="Mito_Ser/Thr_phosphatase"/>
</dbReference>
<dbReference type="CDD" id="cd07040">
    <property type="entry name" value="HP"/>
    <property type="match status" value="1"/>
</dbReference>
<dbReference type="GO" id="GO:0016787">
    <property type="term" value="F:hydrolase activity"/>
    <property type="evidence" value="ECO:0007669"/>
    <property type="project" value="UniProtKB-KW"/>
</dbReference>
<proteinExistence type="predicted"/>
<organism evidence="2 3">
    <name type="scientific">Ignicoccus hospitalis (strain KIN4/I / DSM 18386 / JCM 14125)</name>
    <dbReference type="NCBI Taxonomy" id="453591"/>
    <lineage>
        <taxon>Archaea</taxon>
        <taxon>Thermoproteota</taxon>
        <taxon>Thermoprotei</taxon>
        <taxon>Desulfurococcales</taxon>
        <taxon>Desulfurococcaceae</taxon>
        <taxon>Ignicoccus</taxon>
    </lineage>
</organism>